<evidence type="ECO:0000259" key="1">
    <source>
        <dbReference type="Pfam" id="PF01936"/>
    </source>
</evidence>
<sequence length="94" mass="9729">MFLFALDNPPPSSIMLISGDVDFAPALHILGQRGYTIILVIPAGVGVSSALCNAVVSQSLSEYNSPHVSYLPTSLRSYSLPSGLNDVAGGPVPS</sequence>
<organism evidence="2 3">
    <name type="scientific">Trifolium medium</name>
    <dbReference type="NCBI Taxonomy" id="97028"/>
    <lineage>
        <taxon>Eukaryota</taxon>
        <taxon>Viridiplantae</taxon>
        <taxon>Streptophyta</taxon>
        <taxon>Embryophyta</taxon>
        <taxon>Tracheophyta</taxon>
        <taxon>Spermatophyta</taxon>
        <taxon>Magnoliopsida</taxon>
        <taxon>eudicotyledons</taxon>
        <taxon>Gunneridae</taxon>
        <taxon>Pentapetalae</taxon>
        <taxon>rosids</taxon>
        <taxon>fabids</taxon>
        <taxon>Fabales</taxon>
        <taxon>Fabaceae</taxon>
        <taxon>Papilionoideae</taxon>
        <taxon>50 kb inversion clade</taxon>
        <taxon>NPAAA clade</taxon>
        <taxon>Hologalegina</taxon>
        <taxon>IRL clade</taxon>
        <taxon>Trifolieae</taxon>
        <taxon>Trifolium</taxon>
    </lineage>
</organism>
<dbReference type="Proteomes" id="UP000265520">
    <property type="component" value="Unassembled WGS sequence"/>
</dbReference>
<accession>A0A392QFE2</accession>
<feature type="domain" description="NYN" evidence="1">
    <location>
        <begin position="1"/>
        <end position="55"/>
    </location>
</feature>
<dbReference type="PANTHER" id="PTHR14379:SF82">
    <property type="entry name" value="OS08G0230500 PROTEIN"/>
    <property type="match status" value="1"/>
</dbReference>
<dbReference type="InterPro" id="IPR024768">
    <property type="entry name" value="Marf1"/>
</dbReference>
<dbReference type="InterPro" id="IPR021139">
    <property type="entry name" value="NYN"/>
</dbReference>
<comment type="caution">
    <text evidence="2">The sequence shown here is derived from an EMBL/GenBank/DDBJ whole genome shotgun (WGS) entry which is preliminary data.</text>
</comment>
<protein>
    <recommendedName>
        <fullName evidence="1">NYN domain-containing protein</fullName>
    </recommendedName>
</protein>
<dbReference type="EMBL" id="LXQA010129383">
    <property type="protein sequence ID" value="MCI22246.1"/>
    <property type="molecule type" value="Genomic_DNA"/>
</dbReference>
<feature type="non-terminal residue" evidence="2">
    <location>
        <position position="94"/>
    </location>
</feature>
<dbReference type="AlphaFoldDB" id="A0A392QFE2"/>
<evidence type="ECO:0000313" key="3">
    <source>
        <dbReference type="Proteomes" id="UP000265520"/>
    </source>
</evidence>
<reference evidence="2 3" key="1">
    <citation type="journal article" date="2018" name="Front. Plant Sci.">
        <title>Red Clover (Trifolium pratense) and Zigzag Clover (T. medium) - A Picture of Genomic Similarities and Differences.</title>
        <authorList>
            <person name="Dluhosova J."/>
            <person name="Istvanek J."/>
            <person name="Nedelnik J."/>
            <person name="Repkova J."/>
        </authorList>
    </citation>
    <scope>NUCLEOTIDE SEQUENCE [LARGE SCALE GENOMIC DNA]</scope>
    <source>
        <strain evidence="3">cv. 10/8</strain>
        <tissue evidence="2">Leaf</tissue>
    </source>
</reference>
<dbReference type="Pfam" id="PF01936">
    <property type="entry name" value="NYN"/>
    <property type="match status" value="1"/>
</dbReference>
<dbReference type="GO" id="GO:0004540">
    <property type="term" value="F:RNA nuclease activity"/>
    <property type="evidence" value="ECO:0007669"/>
    <property type="project" value="InterPro"/>
</dbReference>
<dbReference type="GO" id="GO:0005777">
    <property type="term" value="C:peroxisome"/>
    <property type="evidence" value="ECO:0007669"/>
    <property type="project" value="InterPro"/>
</dbReference>
<keyword evidence="3" id="KW-1185">Reference proteome</keyword>
<proteinExistence type="predicted"/>
<dbReference type="PANTHER" id="PTHR14379">
    <property type="entry name" value="LIMKAIN B LKAP"/>
    <property type="match status" value="1"/>
</dbReference>
<evidence type="ECO:0000313" key="2">
    <source>
        <dbReference type="EMBL" id="MCI22246.1"/>
    </source>
</evidence>
<name>A0A392QFE2_9FABA</name>
<dbReference type="GO" id="GO:0010468">
    <property type="term" value="P:regulation of gene expression"/>
    <property type="evidence" value="ECO:0007669"/>
    <property type="project" value="InterPro"/>
</dbReference>